<dbReference type="GeneID" id="24437490"/>
<sequence length="50" mass="5991">MQLEKNYSPEQHQIYLTISNATNDRNTFPLDLKLQTTELQEYQVNSFTRQ</sequence>
<dbReference type="EMBL" id="GG662793">
    <property type="protein sequence ID" value="EWS75649.1"/>
    <property type="molecule type" value="Genomic_DNA"/>
</dbReference>
<evidence type="ECO:0000313" key="1">
    <source>
        <dbReference type="EMBL" id="EWS75649.1"/>
    </source>
</evidence>
<proteinExistence type="predicted"/>
<evidence type="ECO:0000313" key="2">
    <source>
        <dbReference type="Proteomes" id="UP000009168"/>
    </source>
</evidence>
<protein>
    <submittedName>
        <fullName evidence="1">Uncharacterized protein</fullName>
    </submittedName>
</protein>
<dbReference type="InParanoid" id="W7XL45"/>
<gene>
    <name evidence="1" type="ORF">TTHERM_000143679</name>
</gene>
<name>W7XL45_TETTS</name>
<accession>W7XL45</accession>
<keyword evidence="2" id="KW-1185">Reference proteome</keyword>
<dbReference type="AlphaFoldDB" id="W7XL45"/>
<dbReference type="RefSeq" id="XP_012651795.1">
    <property type="nucleotide sequence ID" value="XM_012796341.1"/>
</dbReference>
<dbReference type="KEGG" id="tet:TTHERM_000143679"/>
<reference evidence="2" key="1">
    <citation type="journal article" date="2006" name="PLoS Biol.">
        <title>Macronuclear genome sequence of the ciliate Tetrahymena thermophila, a model eukaryote.</title>
        <authorList>
            <person name="Eisen J.A."/>
            <person name="Coyne R.S."/>
            <person name="Wu M."/>
            <person name="Wu D."/>
            <person name="Thiagarajan M."/>
            <person name="Wortman J.R."/>
            <person name="Badger J.H."/>
            <person name="Ren Q."/>
            <person name="Amedeo P."/>
            <person name="Jones K.M."/>
            <person name="Tallon L.J."/>
            <person name="Delcher A.L."/>
            <person name="Salzberg S.L."/>
            <person name="Silva J.C."/>
            <person name="Haas B.J."/>
            <person name="Majoros W.H."/>
            <person name="Farzad M."/>
            <person name="Carlton J.M."/>
            <person name="Smith R.K. Jr."/>
            <person name="Garg J."/>
            <person name="Pearlman R.E."/>
            <person name="Karrer K.M."/>
            <person name="Sun L."/>
            <person name="Manning G."/>
            <person name="Elde N.C."/>
            <person name="Turkewitz A.P."/>
            <person name="Asai D.J."/>
            <person name="Wilkes D.E."/>
            <person name="Wang Y."/>
            <person name="Cai H."/>
            <person name="Collins K."/>
            <person name="Stewart B.A."/>
            <person name="Lee S.R."/>
            <person name="Wilamowska K."/>
            <person name="Weinberg Z."/>
            <person name="Ruzzo W.L."/>
            <person name="Wloga D."/>
            <person name="Gaertig J."/>
            <person name="Frankel J."/>
            <person name="Tsao C.-C."/>
            <person name="Gorovsky M.A."/>
            <person name="Keeling P.J."/>
            <person name="Waller R.F."/>
            <person name="Patron N.J."/>
            <person name="Cherry J.M."/>
            <person name="Stover N.A."/>
            <person name="Krieger C.J."/>
            <person name="del Toro C."/>
            <person name="Ryder H.F."/>
            <person name="Williamson S.C."/>
            <person name="Barbeau R.A."/>
            <person name="Hamilton E.P."/>
            <person name="Orias E."/>
        </authorList>
    </citation>
    <scope>NUCLEOTIDE SEQUENCE [LARGE SCALE GENOMIC DNA]</scope>
    <source>
        <strain evidence="2">SB210</strain>
    </source>
</reference>
<dbReference type="Proteomes" id="UP000009168">
    <property type="component" value="Unassembled WGS sequence"/>
</dbReference>
<organism evidence="1 2">
    <name type="scientific">Tetrahymena thermophila (strain SB210)</name>
    <dbReference type="NCBI Taxonomy" id="312017"/>
    <lineage>
        <taxon>Eukaryota</taxon>
        <taxon>Sar</taxon>
        <taxon>Alveolata</taxon>
        <taxon>Ciliophora</taxon>
        <taxon>Intramacronucleata</taxon>
        <taxon>Oligohymenophorea</taxon>
        <taxon>Hymenostomatida</taxon>
        <taxon>Tetrahymenina</taxon>
        <taxon>Tetrahymenidae</taxon>
        <taxon>Tetrahymena</taxon>
    </lineage>
</organism>